<comment type="caution">
    <text evidence="1">The sequence shown here is derived from an EMBL/GenBank/DDBJ whole genome shotgun (WGS) entry which is preliminary data.</text>
</comment>
<accession>A0A5J4THI9</accession>
<organism evidence="1 2">
    <name type="scientific">Streblomastix strix</name>
    <dbReference type="NCBI Taxonomy" id="222440"/>
    <lineage>
        <taxon>Eukaryota</taxon>
        <taxon>Metamonada</taxon>
        <taxon>Preaxostyla</taxon>
        <taxon>Oxymonadida</taxon>
        <taxon>Streblomastigidae</taxon>
        <taxon>Streblomastix</taxon>
    </lineage>
</organism>
<reference evidence="1 2" key="1">
    <citation type="submission" date="2019-03" db="EMBL/GenBank/DDBJ databases">
        <title>Single cell metagenomics reveals metabolic interactions within the superorganism composed of flagellate Streblomastix strix and complex community of Bacteroidetes bacteria on its surface.</title>
        <authorList>
            <person name="Treitli S.C."/>
            <person name="Kolisko M."/>
            <person name="Husnik F."/>
            <person name="Keeling P."/>
            <person name="Hampl V."/>
        </authorList>
    </citation>
    <scope>NUCLEOTIDE SEQUENCE [LARGE SCALE GENOMIC DNA]</scope>
    <source>
        <strain evidence="1">ST1C</strain>
    </source>
</reference>
<sequence>MSKNSIKPEQSEPVLFVNFDIPKFTTKTPVSTAVEQPEMGEAIRKFLKYELQPMLQDIERQLTPRQAVGERTQILMAKVLEAITGQQASEIDFWATNILDELNGEARRREIQCPSLLHITSVPVPDEVLDSKRSPIDKILQSEQALELFNFRIGEGMLTQLCEQQVDNLAIDIHSQMIHDLQEAKRTHFIRARFSFQYSICLIICFQIADGVNQRKLFVLTLTFS</sequence>
<dbReference type="AlphaFoldDB" id="A0A5J4THI9"/>
<evidence type="ECO:0000313" key="1">
    <source>
        <dbReference type="EMBL" id="KAA6357293.1"/>
    </source>
</evidence>
<proteinExistence type="predicted"/>
<name>A0A5J4THI9_9EUKA</name>
<dbReference type="Proteomes" id="UP000324800">
    <property type="component" value="Unassembled WGS sequence"/>
</dbReference>
<dbReference type="EMBL" id="SNRW01031644">
    <property type="protein sequence ID" value="KAA6357293.1"/>
    <property type="molecule type" value="Genomic_DNA"/>
</dbReference>
<feature type="non-terminal residue" evidence="1">
    <location>
        <position position="225"/>
    </location>
</feature>
<gene>
    <name evidence="1" type="ORF">EZS28_047180</name>
</gene>
<evidence type="ECO:0000313" key="2">
    <source>
        <dbReference type="Proteomes" id="UP000324800"/>
    </source>
</evidence>
<protein>
    <submittedName>
        <fullName evidence="1">Uncharacterized protein</fullName>
    </submittedName>
</protein>